<proteinExistence type="predicted"/>
<keyword evidence="2" id="KW-1133">Transmembrane helix</keyword>
<reference evidence="3" key="1">
    <citation type="submission" date="2023-04" db="EMBL/GenBank/DDBJ databases">
        <title>Phytophthora lilii NBRC 32176.</title>
        <authorList>
            <person name="Ichikawa N."/>
            <person name="Sato H."/>
            <person name="Tonouchi N."/>
        </authorList>
    </citation>
    <scope>NUCLEOTIDE SEQUENCE</scope>
    <source>
        <strain evidence="3">NBRC 32176</strain>
    </source>
</reference>
<dbReference type="OrthoDB" id="444119at2759"/>
<sequence>MPSLPCGFHPWILFPAIISYGRSYEKKHRLATPRQWLKLAKHTPKAIGVWGFPGGWFAIDFFRGPIVYLFYTTVLIIQAVTMNSEFKQKLVTLGEGWQTDEEVRDNLASVTRSFRLVANLTVLLQLFATAAVLVLGLRILNTFRGHVGLTSRTSTTQLSYYWAYMAIETFVLLNIVLAIVVDAYQEEKTKKDKNKCWVFRRVANSIPAVAGKDQRSYVDPLLSGRQSPPLRRVLGPKSAQLCCTITFEPNWKTSEAAIFLLTGLLKRSSPTTKLNIIFPEARIEECEATLAHLAVEQQHQSSHDLIDEAAAVGDLISAPEVKSKLDSIRSIQSPTDSMPDDMNYSPSVKKKLSQDG</sequence>
<feature type="transmembrane region" description="Helical" evidence="2">
    <location>
        <begin position="116"/>
        <end position="140"/>
    </location>
</feature>
<keyword evidence="2" id="KW-0472">Membrane</keyword>
<dbReference type="AlphaFoldDB" id="A0A9W6WNU2"/>
<evidence type="ECO:0000313" key="3">
    <source>
        <dbReference type="EMBL" id="GMF11751.1"/>
    </source>
</evidence>
<organism evidence="3 4">
    <name type="scientific">Phytophthora lilii</name>
    <dbReference type="NCBI Taxonomy" id="2077276"/>
    <lineage>
        <taxon>Eukaryota</taxon>
        <taxon>Sar</taxon>
        <taxon>Stramenopiles</taxon>
        <taxon>Oomycota</taxon>
        <taxon>Peronosporomycetes</taxon>
        <taxon>Peronosporales</taxon>
        <taxon>Peronosporaceae</taxon>
        <taxon>Phytophthora</taxon>
    </lineage>
</organism>
<comment type="caution">
    <text evidence="3">The sequence shown here is derived from an EMBL/GenBank/DDBJ whole genome shotgun (WGS) entry which is preliminary data.</text>
</comment>
<feature type="region of interest" description="Disordered" evidence="1">
    <location>
        <begin position="326"/>
        <end position="356"/>
    </location>
</feature>
<dbReference type="Proteomes" id="UP001165083">
    <property type="component" value="Unassembled WGS sequence"/>
</dbReference>
<dbReference type="EMBL" id="BSXW01000086">
    <property type="protein sequence ID" value="GMF11751.1"/>
    <property type="molecule type" value="Genomic_DNA"/>
</dbReference>
<protein>
    <submittedName>
        <fullName evidence="3">Unnamed protein product</fullName>
    </submittedName>
</protein>
<evidence type="ECO:0000256" key="1">
    <source>
        <dbReference type="SAM" id="MobiDB-lite"/>
    </source>
</evidence>
<accession>A0A9W6WNU2</accession>
<keyword evidence="4" id="KW-1185">Reference proteome</keyword>
<evidence type="ECO:0000256" key="2">
    <source>
        <dbReference type="SAM" id="Phobius"/>
    </source>
</evidence>
<feature type="transmembrane region" description="Helical" evidence="2">
    <location>
        <begin position="61"/>
        <end position="80"/>
    </location>
</feature>
<keyword evidence="2" id="KW-0812">Transmembrane</keyword>
<gene>
    <name evidence="3" type="ORF">Plil01_000242700</name>
</gene>
<feature type="transmembrane region" description="Helical" evidence="2">
    <location>
        <begin position="160"/>
        <end position="184"/>
    </location>
</feature>
<name>A0A9W6WNU2_9STRA</name>
<evidence type="ECO:0000313" key="4">
    <source>
        <dbReference type="Proteomes" id="UP001165083"/>
    </source>
</evidence>